<evidence type="ECO:0000256" key="4">
    <source>
        <dbReference type="ARBA" id="ARBA00022691"/>
    </source>
</evidence>
<dbReference type="PROSITE" id="PS51918">
    <property type="entry name" value="RADICAL_SAM"/>
    <property type="match status" value="1"/>
</dbReference>
<keyword evidence="5" id="KW-0479">Metal-binding</keyword>
<sequence length="541" mass="59650">MRYHVHFETLGCRLNQIESESAARFFSDSGFSVDLENISASAVPAERTVLCVVNTCTVTTKAEQKARRVIRLLLKKYPAAAVVVTGCYAQVEPDEISAMDERIAVLPGMKKNRLADIPLILNSFIHERPKSNCAKYDAEYDFDACGFVHHLSEKLFSVSGGGGVLSPPQKSPLKSALFKAIPVAQNPPSVKNSSFVGFSEDPFRLSTDTFLAHSRSSIKIQDGCNCSCTYCRIRIARGNSVSLDAESVLSRVLALQRAGQSEVVITSVNIAQYASEYGGRKIGFTDLLKILLDKTDGIAFRLSSLYPEIVDEKFCALASDDRIRPHFHLSVQSGSDKILKAMNRPYGIEQVYKAVELLKAAKKDPFLACDIIAGFPGETDEDFWETLELCRKANFTWIHVFPFSPRPGTKAYSMKPKVAESVTGKRVSEIFSLACKNKIDYILAMKGKALTAVAEKAFKAGCGTIKNADETERQFGRRENTTCFSALTENFLHCIVDCGGCGEKTVPRPGTPVKIKIVSPLEDEIRAGKEEEARAKLVRFF</sequence>
<dbReference type="SUPFAM" id="SSF102114">
    <property type="entry name" value="Radical SAM enzymes"/>
    <property type="match status" value="1"/>
</dbReference>
<keyword evidence="3" id="KW-0808">Transferase</keyword>
<dbReference type="Pfam" id="PF00919">
    <property type="entry name" value="UPF0004"/>
    <property type="match status" value="1"/>
</dbReference>
<dbReference type="InterPro" id="IPR006638">
    <property type="entry name" value="Elp3/MiaA/NifB-like_rSAM"/>
</dbReference>
<dbReference type="InterPro" id="IPR006467">
    <property type="entry name" value="MiaB-like_bact"/>
</dbReference>
<dbReference type="InterPro" id="IPR007197">
    <property type="entry name" value="rSAM"/>
</dbReference>
<feature type="domain" description="Radical SAM core" evidence="9">
    <location>
        <begin position="210"/>
        <end position="440"/>
    </location>
</feature>
<gene>
    <name evidence="10" type="primary">mtaB</name>
    <name evidence="10" type="ORF">HRQ91_03885</name>
</gene>
<dbReference type="InterPro" id="IPR023404">
    <property type="entry name" value="rSAM_horseshoe"/>
</dbReference>
<keyword evidence="7" id="KW-0411">Iron-sulfur</keyword>
<evidence type="ECO:0000256" key="7">
    <source>
        <dbReference type="ARBA" id="ARBA00023014"/>
    </source>
</evidence>
<dbReference type="GO" id="GO:0046872">
    <property type="term" value="F:metal ion binding"/>
    <property type="evidence" value="ECO:0007669"/>
    <property type="project" value="UniProtKB-KW"/>
</dbReference>
<name>A0A975IE78_9SPIR</name>
<evidence type="ECO:0000256" key="1">
    <source>
        <dbReference type="ARBA" id="ARBA00001966"/>
    </source>
</evidence>
<dbReference type="AlphaFoldDB" id="A0A975IE78"/>
<dbReference type="EMBL" id="CP054142">
    <property type="protein sequence ID" value="QTQ13666.1"/>
    <property type="molecule type" value="Genomic_DNA"/>
</dbReference>
<evidence type="ECO:0000256" key="5">
    <source>
        <dbReference type="ARBA" id="ARBA00022723"/>
    </source>
</evidence>
<dbReference type="PROSITE" id="PS51449">
    <property type="entry name" value="MTTASE_N"/>
    <property type="match status" value="1"/>
</dbReference>
<dbReference type="KEGG" id="tpav:HRQ91_03885"/>
<dbReference type="PANTHER" id="PTHR11918">
    <property type="entry name" value="RADICAL SAM PROTEINS"/>
    <property type="match status" value="1"/>
</dbReference>
<dbReference type="SFLD" id="SFLDG01082">
    <property type="entry name" value="B12-binding_domain_containing"/>
    <property type="match status" value="1"/>
</dbReference>
<keyword evidence="6" id="KW-0408">Iron</keyword>
<evidence type="ECO:0000259" key="9">
    <source>
        <dbReference type="PROSITE" id="PS51918"/>
    </source>
</evidence>
<evidence type="ECO:0000313" key="10">
    <source>
        <dbReference type="EMBL" id="QTQ13666.1"/>
    </source>
</evidence>
<dbReference type="InterPro" id="IPR058240">
    <property type="entry name" value="rSAM_sf"/>
</dbReference>
<evidence type="ECO:0000259" key="8">
    <source>
        <dbReference type="PROSITE" id="PS51449"/>
    </source>
</evidence>
<reference evidence="10 11" key="1">
    <citation type="journal article" date="2021" name="Microbiol. Resour. Announc.">
        <title>Complete Genome Sequences of Three Human Oral Treponema parvum Isolates.</title>
        <authorList>
            <person name="Zeng H."/>
            <person name="Watt R.M."/>
        </authorList>
    </citation>
    <scope>NUCLEOTIDE SEQUENCE [LARGE SCALE GENOMIC DNA]</scope>
    <source>
        <strain evidence="10 11">ATCC 700770</strain>
    </source>
</reference>
<dbReference type="Proteomes" id="UP000671908">
    <property type="component" value="Chromosome"/>
</dbReference>
<evidence type="ECO:0000256" key="6">
    <source>
        <dbReference type="ARBA" id="ARBA00023004"/>
    </source>
</evidence>
<evidence type="ECO:0000256" key="3">
    <source>
        <dbReference type="ARBA" id="ARBA00022679"/>
    </source>
</evidence>
<dbReference type="CDD" id="cd01335">
    <property type="entry name" value="Radical_SAM"/>
    <property type="match status" value="1"/>
</dbReference>
<dbReference type="RefSeq" id="WP_210120351.1">
    <property type="nucleotide sequence ID" value="NZ_CP054142.1"/>
</dbReference>
<evidence type="ECO:0000256" key="2">
    <source>
        <dbReference type="ARBA" id="ARBA00022485"/>
    </source>
</evidence>
<dbReference type="Gene3D" id="3.80.30.20">
    <property type="entry name" value="tm_1862 like domain"/>
    <property type="match status" value="1"/>
</dbReference>
<keyword evidence="2" id="KW-0004">4Fe-4S</keyword>
<keyword evidence="11" id="KW-1185">Reference proteome</keyword>
<dbReference type="InterPro" id="IPR020612">
    <property type="entry name" value="Methylthiotransferase_CS"/>
</dbReference>
<dbReference type="InterPro" id="IPR038135">
    <property type="entry name" value="Methylthiotransferase_N_sf"/>
</dbReference>
<dbReference type="GO" id="GO:0035598">
    <property type="term" value="F:tRNA (N(6)-L-threonylcarbamoyladenosine(37)-C(2))-methylthiotransferase activity"/>
    <property type="evidence" value="ECO:0007669"/>
    <property type="project" value="TreeGrafter"/>
</dbReference>
<feature type="domain" description="MTTase N-terminal" evidence="8">
    <location>
        <begin position="3"/>
        <end position="126"/>
    </location>
</feature>
<dbReference type="PROSITE" id="PS01278">
    <property type="entry name" value="MTTASE_RADICAL"/>
    <property type="match status" value="1"/>
</dbReference>
<evidence type="ECO:0000313" key="11">
    <source>
        <dbReference type="Proteomes" id="UP000671908"/>
    </source>
</evidence>
<dbReference type="PANTHER" id="PTHR11918:SF45">
    <property type="entry name" value="THREONYLCARBAMOYLADENOSINE TRNA METHYLTHIOTRANSFERASE"/>
    <property type="match status" value="1"/>
</dbReference>
<protein>
    <submittedName>
        <fullName evidence="10">tRNA (N(6)-L-threonylcarbamoyladenosine(37)-C(2))-methylthiotransferase MtaB</fullName>
    </submittedName>
</protein>
<comment type="cofactor">
    <cofactor evidence="1">
        <name>[4Fe-4S] cluster</name>
        <dbReference type="ChEBI" id="CHEBI:49883"/>
    </cofactor>
</comment>
<dbReference type="NCBIfam" id="TIGR01579">
    <property type="entry name" value="MiaB-like-C"/>
    <property type="match status" value="1"/>
</dbReference>
<proteinExistence type="predicted"/>
<dbReference type="SMART" id="SM00729">
    <property type="entry name" value="Elp3"/>
    <property type="match status" value="1"/>
</dbReference>
<dbReference type="Gene3D" id="3.40.50.12160">
    <property type="entry name" value="Methylthiotransferase, N-terminal domain"/>
    <property type="match status" value="1"/>
</dbReference>
<dbReference type="GO" id="GO:0051539">
    <property type="term" value="F:4 iron, 4 sulfur cluster binding"/>
    <property type="evidence" value="ECO:0007669"/>
    <property type="project" value="UniProtKB-KW"/>
</dbReference>
<keyword evidence="4" id="KW-0949">S-adenosyl-L-methionine</keyword>
<organism evidence="10 11">
    <name type="scientific">Treponema parvum</name>
    <dbReference type="NCBI Taxonomy" id="138851"/>
    <lineage>
        <taxon>Bacteria</taxon>
        <taxon>Pseudomonadati</taxon>
        <taxon>Spirochaetota</taxon>
        <taxon>Spirochaetia</taxon>
        <taxon>Spirochaetales</taxon>
        <taxon>Treponemataceae</taxon>
        <taxon>Treponema</taxon>
    </lineage>
</organism>
<accession>A0A975IE78</accession>
<dbReference type="InterPro" id="IPR013848">
    <property type="entry name" value="Methylthiotransferase_N"/>
</dbReference>
<dbReference type="SFLD" id="SFLDS00029">
    <property type="entry name" value="Radical_SAM"/>
    <property type="match status" value="1"/>
</dbReference>
<dbReference type="Pfam" id="PF04055">
    <property type="entry name" value="Radical_SAM"/>
    <property type="match status" value="1"/>
</dbReference>